<proteinExistence type="inferred from homology"/>
<keyword evidence="4" id="KW-0479">Metal-binding</keyword>
<dbReference type="PRINTS" id="PR00866">
    <property type="entry name" value="RNADNAPOLMS"/>
</dbReference>
<sequence length="447" mass="49850" precursor="true">MPAAALISVLSRSLLAGEQDVDSLHARAARTLGRPWRWILPLAERYAAAFGESGVRPRHRDIVVFLRNDEGFSRARAKYGRQIEIAEWLTEPPRMQPAPAARGWDLPAIETVGDLAAWLVVTTDELEWFADLKELGNKLRNSKLRHYHYDIHSKRSGGVRLIEIPKPRIKELQRRILHEILDAVPVHAAAHGFVHGRSIATFAAPHTGKAAVLRLDLEDFFPAFPAARVQALFRTLGYPEPVADRLGGICANAVAREAWKLRPPEIASREWDAARILYGRPHLPQGAPTSPALANLTAYRLDCRLSGLARSSGAVYTRYADDLAFSGGDEFARAVDRFQAHAAAVALEEGFGVNHHKTRIMRQGVRQHVAGVVVNQKVNLRRRDLERLEATLTNCVRFGPEGQNRKAVADFRAHLEGRVGFVQMVNPLQGERMKALLQQIRWDQSAG</sequence>
<protein>
    <recommendedName>
        <fullName evidence="1">RNA-directed DNA polymerase</fullName>
        <ecNumber evidence="1">2.7.7.49</ecNumber>
    </recommendedName>
</protein>
<evidence type="ECO:0000256" key="5">
    <source>
        <dbReference type="ARBA" id="ARBA00022842"/>
    </source>
</evidence>
<dbReference type="EMBL" id="CP000473">
    <property type="protein sequence ID" value="ABJ87290.1"/>
    <property type="molecule type" value="Genomic_DNA"/>
</dbReference>
<dbReference type="PANTHER" id="PTHR34047">
    <property type="entry name" value="NUCLEAR INTRON MATURASE 1, MITOCHONDRIAL-RELATED"/>
    <property type="match status" value="1"/>
</dbReference>
<evidence type="ECO:0000256" key="6">
    <source>
        <dbReference type="ARBA" id="ARBA00022918"/>
    </source>
</evidence>
<dbReference type="InParanoid" id="Q01ST0"/>
<keyword evidence="5" id="KW-0460">Magnesium</keyword>
<evidence type="ECO:0000256" key="2">
    <source>
        <dbReference type="ARBA" id="ARBA00022679"/>
    </source>
</evidence>
<dbReference type="EC" id="2.7.7.49" evidence="1"/>
<dbReference type="KEGG" id="sus:Acid_6364"/>
<evidence type="ECO:0000259" key="9">
    <source>
        <dbReference type="PROSITE" id="PS50878"/>
    </source>
</evidence>
<gene>
    <name evidence="10" type="ordered locus">Acid_6364</name>
</gene>
<accession>Q01ST0</accession>
<feature type="domain" description="Reverse transcriptase" evidence="9">
    <location>
        <begin position="133"/>
        <end position="374"/>
    </location>
</feature>
<dbReference type="InterPro" id="IPR051083">
    <property type="entry name" value="GrpII_Intron_Splice-Mob/Def"/>
</dbReference>
<comment type="similarity">
    <text evidence="7">Belongs to the bacterial reverse transcriptase family.</text>
</comment>
<dbReference type="eggNOG" id="COG3344">
    <property type="taxonomic scope" value="Bacteria"/>
</dbReference>
<dbReference type="HOGENOM" id="CLU_028398_5_0_0"/>
<dbReference type="GO" id="GO:0003964">
    <property type="term" value="F:RNA-directed DNA polymerase activity"/>
    <property type="evidence" value="ECO:0007669"/>
    <property type="project" value="UniProtKB-KW"/>
</dbReference>
<evidence type="ECO:0000256" key="4">
    <source>
        <dbReference type="ARBA" id="ARBA00022723"/>
    </source>
</evidence>
<evidence type="ECO:0000256" key="8">
    <source>
        <dbReference type="ARBA" id="ARBA00048173"/>
    </source>
</evidence>
<keyword evidence="2" id="KW-0808">Transferase</keyword>
<dbReference type="PANTHER" id="PTHR34047:SF7">
    <property type="entry name" value="RNA-DIRECTED DNA POLYMERASE"/>
    <property type="match status" value="1"/>
</dbReference>
<dbReference type="InterPro" id="IPR000477">
    <property type="entry name" value="RT_dom"/>
</dbReference>
<reference evidence="10" key="1">
    <citation type="submission" date="2006-10" db="EMBL/GenBank/DDBJ databases">
        <title>Complete sequence of Solibacter usitatus Ellin6076.</title>
        <authorList>
            <consortium name="US DOE Joint Genome Institute"/>
            <person name="Copeland A."/>
            <person name="Lucas S."/>
            <person name="Lapidus A."/>
            <person name="Barry K."/>
            <person name="Detter J.C."/>
            <person name="Glavina del Rio T."/>
            <person name="Hammon N."/>
            <person name="Israni S."/>
            <person name="Dalin E."/>
            <person name="Tice H."/>
            <person name="Pitluck S."/>
            <person name="Thompson L.S."/>
            <person name="Brettin T."/>
            <person name="Bruce D."/>
            <person name="Han C."/>
            <person name="Tapia R."/>
            <person name="Gilna P."/>
            <person name="Schmutz J."/>
            <person name="Larimer F."/>
            <person name="Land M."/>
            <person name="Hauser L."/>
            <person name="Kyrpides N."/>
            <person name="Mikhailova N."/>
            <person name="Janssen P.H."/>
            <person name="Kuske C.R."/>
            <person name="Richardson P."/>
        </authorList>
    </citation>
    <scope>NUCLEOTIDE SEQUENCE</scope>
    <source>
        <strain evidence="10">Ellin6076</strain>
    </source>
</reference>
<dbReference type="GO" id="GO:0046872">
    <property type="term" value="F:metal ion binding"/>
    <property type="evidence" value="ECO:0007669"/>
    <property type="project" value="UniProtKB-KW"/>
</dbReference>
<keyword evidence="6" id="KW-0695">RNA-directed DNA polymerase</keyword>
<dbReference type="InterPro" id="IPR000123">
    <property type="entry name" value="Reverse_transcriptase_msDNA"/>
</dbReference>
<dbReference type="GO" id="GO:0003723">
    <property type="term" value="F:RNA binding"/>
    <property type="evidence" value="ECO:0007669"/>
    <property type="project" value="InterPro"/>
</dbReference>
<keyword evidence="3" id="KW-0548">Nucleotidyltransferase</keyword>
<evidence type="ECO:0000256" key="1">
    <source>
        <dbReference type="ARBA" id="ARBA00012493"/>
    </source>
</evidence>
<dbReference type="OrthoDB" id="128297at2"/>
<dbReference type="AlphaFoldDB" id="Q01ST0"/>
<dbReference type="STRING" id="234267.Acid_6364"/>
<evidence type="ECO:0000256" key="3">
    <source>
        <dbReference type="ARBA" id="ARBA00022695"/>
    </source>
</evidence>
<name>Q01ST0_SOLUE</name>
<comment type="catalytic activity">
    <reaction evidence="8">
        <text>DNA(n) + a 2'-deoxyribonucleoside 5'-triphosphate = DNA(n+1) + diphosphate</text>
        <dbReference type="Rhea" id="RHEA:22508"/>
        <dbReference type="Rhea" id="RHEA-COMP:17339"/>
        <dbReference type="Rhea" id="RHEA-COMP:17340"/>
        <dbReference type="ChEBI" id="CHEBI:33019"/>
        <dbReference type="ChEBI" id="CHEBI:61560"/>
        <dbReference type="ChEBI" id="CHEBI:173112"/>
        <dbReference type="EC" id="2.7.7.49"/>
    </reaction>
</comment>
<dbReference type="CDD" id="cd03487">
    <property type="entry name" value="RT_Bac_retron_II"/>
    <property type="match status" value="1"/>
</dbReference>
<evidence type="ECO:0000313" key="10">
    <source>
        <dbReference type="EMBL" id="ABJ87290.1"/>
    </source>
</evidence>
<organism evidence="10">
    <name type="scientific">Solibacter usitatus (strain Ellin6076)</name>
    <dbReference type="NCBI Taxonomy" id="234267"/>
    <lineage>
        <taxon>Bacteria</taxon>
        <taxon>Pseudomonadati</taxon>
        <taxon>Acidobacteriota</taxon>
        <taxon>Terriglobia</taxon>
        <taxon>Bryobacterales</taxon>
        <taxon>Solibacteraceae</taxon>
        <taxon>Candidatus Solibacter</taxon>
    </lineage>
</organism>
<evidence type="ECO:0000256" key="7">
    <source>
        <dbReference type="ARBA" id="ARBA00034120"/>
    </source>
</evidence>
<dbReference type="Pfam" id="PF00078">
    <property type="entry name" value="RVT_1"/>
    <property type="match status" value="1"/>
</dbReference>
<dbReference type="PROSITE" id="PS50878">
    <property type="entry name" value="RT_POL"/>
    <property type="match status" value="1"/>
</dbReference>